<dbReference type="AlphaFoldDB" id="A0AA85K6I7"/>
<dbReference type="Proteomes" id="UP000050795">
    <property type="component" value="Unassembled WGS sequence"/>
</dbReference>
<dbReference type="GO" id="GO:0007096">
    <property type="term" value="P:regulation of exit from mitosis"/>
    <property type="evidence" value="ECO:0007669"/>
    <property type="project" value="InterPro"/>
</dbReference>
<dbReference type="Pfam" id="PF06581">
    <property type="entry name" value="p31comet"/>
    <property type="match status" value="1"/>
</dbReference>
<keyword evidence="1" id="KW-1185">Reference proteome</keyword>
<dbReference type="PANTHER" id="PTHR15681">
    <property type="entry name" value="MAD2L1-BINDING PROTEIN"/>
    <property type="match status" value="1"/>
</dbReference>
<protein>
    <submittedName>
        <fullName evidence="2">MAD2L1-binding protein</fullName>
    </submittedName>
</protein>
<sequence>MEICCLPAGVSDFPLEDRCHLFFRIMKLFMYFTGQFPDLSLLIPQNGPKTELHVVGYVTWSYLLFIFQNNLHPKQQKVLQSLLEIESHLFASKSESILYFLIMMGGLPNNPKHAFLVDLSHFYPLATNVKKTETVIFRELFESLMKIPFFDNLFECFEPTRTYLYICASKDFSSTWFLPRLQFRLPRICPVYVVKVVPDVSQSFAESEVTESSLTHQELHRVLYELPSELRWYASPLVLNGVKPC</sequence>
<dbReference type="InterPro" id="IPR009511">
    <property type="entry name" value="MAD1/Cdc20-bound-Mad2-bd"/>
</dbReference>
<dbReference type="WBParaSite" id="TREG1_69180.9">
    <property type="protein sequence ID" value="TREG1_69180.9"/>
    <property type="gene ID" value="TREG1_69180"/>
</dbReference>
<dbReference type="PANTHER" id="PTHR15681:SF1">
    <property type="entry name" value="MAD2L1-BINDING PROTEIN"/>
    <property type="match status" value="1"/>
</dbReference>
<dbReference type="GO" id="GO:0005634">
    <property type="term" value="C:nucleus"/>
    <property type="evidence" value="ECO:0007669"/>
    <property type="project" value="InterPro"/>
</dbReference>
<evidence type="ECO:0000313" key="2">
    <source>
        <dbReference type="WBParaSite" id="TREG1_69180.9"/>
    </source>
</evidence>
<evidence type="ECO:0000313" key="1">
    <source>
        <dbReference type="Proteomes" id="UP000050795"/>
    </source>
</evidence>
<dbReference type="Gene3D" id="3.30.900.20">
    <property type="match status" value="1"/>
</dbReference>
<reference evidence="1" key="1">
    <citation type="submission" date="2022-06" db="EMBL/GenBank/DDBJ databases">
        <authorList>
            <person name="Berger JAMES D."/>
            <person name="Berger JAMES D."/>
        </authorList>
    </citation>
    <scope>NUCLEOTIDE SEQUENCE [LARGE SCALE GENOMIC DNA]</scope>
</reference>
<reference evidence="2" key="2">
    <citation type="submission" date="2023-11" db="UniProtKB">
        <authorList>
            <consortium name="WormBaseParasite"/>
        </authorList>
    </citation>
    <scope>IDENTIFICATION</scope>
</reference>
<dbReference type="InterPro" id="IPR053729">
    <property type="entry name" value="MAD2L1BP_domain_sf"/>
</dbReference>
<proteinExistence type="predicted"/>
<accession>A0AA85K6I7</accession>
<organism evidence="1 2">
    <name type="scientific">Trichobilharzia regenti</name>
    <name type="common">Nasal bird schistosome</name>
    <dbReference type="NCBI Taxonomy" id="157069"/>
    <lineage>
        <taxon>Eukaryota</taxon>
        <taxon>Metazoa</taxon>
        <taxon>Spiralia</taxon>
        <taxon>Lophotrochozoa</taxon>
        <taxon>Platyhelminthes</taxon>
        <taxon>Trematoda</taxon>
        <taxon>Digenea</taxon>
        <taxon>Strigeidida</taxon>
        <taxon>Schistosomatoidea</taxon>
        <taxon>Schistosomatidae</taxon>
        <taxon>Trichobilharzia</taxon>
    </lineage>
</organism>
<name>A0AA85K6I7_TRIRE</name>